<name>A0A385EHE5_9CAUD</name>
<reference evidence="2" key="1">
    <citation type="submission" date="2018-05" db="EMBL/GenBank/DDBJ databases">
        <authorList>
            <person name="You S."/>
        </authorList>
    </citation>
    <scope>NUCLEOTIDE SEQUENCE [LARGE SCALE GENOMIC DNA]</scope>
</reference>
<dbReference type="KEGG" id="vg:55001849"/>
<dbReference type="RefSeq" id="YP_009810827.1">
    <property type="nucleotide sequence ID" value="NC_048049.1"/>
</dbReference>
<sequence>MADKNFGVRRVELIGSSGTPNITSPNNLNLNANTVAISTDLTIGGQVNSDIIVAIGQSIGIGSTQPTAPLDVKGTINADYFNIANFNVTGILTASTVDLGISTLTNLYVSGVSTFNGRVHALADVGINTESPTYKLELSGERAWFKPNETGDQDIALSLGKKIGSNSPFFDIETSDFSGDNVSFIVNNNTGRYRFKRDSVTGLQTGFILYTHNTAGNSFVMRNTNDTEDAIKLHTDADSWYNGTGNLGIGTDNPGAKLEVRDGNSQGIIVRSNSTQATDTNKALRVRNNSDTNTFHVSHKGQGFFAGSVGIGTDNPGTKLEIAGTGSPTFRITDLDGTNQFGQILANNGTFVIESRNDASDGQIIFRGRDNTGTNEYARFDENGRLGIGTDTPIGKLDVVGHTEVDTLNVSGVSTFNNTIDAQNVTVGAGVSVVGILTASTATFTGSDAVGLTTGTTAQRPASPDAGMIRYNTQNEQFEGYSSSWGSLGGASGAGGDAVFYENDITVSTSYTITSGKNAMSAGPITVSAGATVTIPSGSVWTIV</sequence>
<accession>A0A385EHE5</accession>
<dbReference type="Proteomes" id="UP000257648">
    <property type="component" value="Segment"/>
</dbReference>
<proteinExistence type="predicted"/>
<keyword evidence="2" id="KW-1185">Reference proteome</keyword>
<evidence type="ECO:0000313" key="2">
    <source>
        <dbReference type="Proteomes" id="UP000257648"/>
    </source>
</evidence>
<dbReference type="GeneID" id="55001849"/>
<evidence type="ECO:0000313" key="1">
    <source>
        <dbReference type="EMBL" id="AXQ70468.1"/>
    </source>
</evidence>
<dbReference type="EMBL" id="MH412654">
    <property type="protein sequence ID" value="AXQ70468.1"/>
    <property type="molecule type" value="Genomic_DNA"/>
</dbReference>
<protein>
    <submittedName>
        <fullName evidence="1">Uncharacterized protein</fullName>
    </submittedName>
</protein>
<organism evidence="1 2">
    <name type="scientific">Synechococcus phage S-T4</name>
    <dbReference type="NCBI Taxonomy" id="2268578"/>
    <lineage>
        <taxon>Viruses</taxon>
        <taxon>Duplodnaviria</taxon>
        <taxon>Heunggongvirae</taxon>
        <taxon>Uroviricota</taxon>
        <taxon>Caudoviricetes</taxon>
        <taxon>Pantevenvirales</taxon>
        <taxon>Kyanoviridae</taxon>
        <taxon>Tamkungvirus</taxon>
        <taxon>Tamkungvirus ST4</taxon>
    </lineage>
</organism>